<proteinExistence type="predicted"/>
<reference evidence="1" key="1">
    <citation type="journal article" date="2023" name="IScience">
        <title>Live-bearing cockroach genome reveals convergent evolutionary mechanisms linked to viviparity in insects and beyond.</title>
        <authorList>
            <person name="Fouks B."/>
            <person name="Harrison M.C."/>
            <person name="Mikhailova A.A."/>
            <person name="Marchal E."/>
            <person name="English S."/>
            <person name="Carruthers M."/>
            <person name="Jennings E.C."/>
            <person name="Chiamaka E.L."/>
            <person name="Frigard R.A."/>
            <person name="Pippel M."/>
            <person name="Attardo G.M."/>
            <person name="Benoit J.B."/>
            <person name="Bornberg-Bauer E."/>
            <person name="Tobe S.S."/>
        </authorList>
    </citation>
    <scope>NUCLEOTIDE SEQUENCE</scope>
    <source>
        <strain evidence="1">Stay&amp;Tobe</strain>
    </source>
</reference>
<dbReference type="AlphaFoldDB" id="A0AAD8AIY3"/>
<feature type="non-terminal residue" evidence="1">
    <location>
        <position position="1"/>
    </location>
</feature>
<dbReference type="Proteomes" id="UP001233999">
    <property type="component" value="Unassembled WGS sequence"/>
</dbReference>
<reference evidence="1" key="2">
    <citation type="submission" date="2023-05" db="EMBL/GenBank/DDBJ databases">
        <authorList>
            <person name="Fouks B."/>
        </authorList>
    </citation>
    <scope>NUCLEOTIDE SEQUENCE</scope>
    <source>
        <strain evidence="1">Stay&amp;Tobe</strain>
        <tissue evidence="1">Testes</tissue>
    </source>
</reference>
<comment type="caution">
    <text evidence="1">The sequence shown here is derived from an EMBL/GenBank/DDBJ whole genome shotgun (WGS) entry which is preliminary data.</text>
</comment>
<gene>
    <name evidence="1" type="ORF">L9F63_009799</name>
</gene>
<protein>
    <submittedName>
        <fullName evidence="1">Uncharacterized protein</fullName>
    </submittedName>
</protein>
<name>A0AAD8AIY3_DIPPU</name>
<organism evidence="1 2">
    <name type="scientific">Diploptera punctata</name>
    <name type="common">Pacific beetle cockroach</name>
    <dbReference type="NCBI Taxonomy" id="6984"/>
    <lineage>
        <taxon>Eukaryota</taxon>
        <taxon>Metazoa</taxon>
        <taxon>Ecdysozoa</taxon>
        <taxon>Arthropoda</taxon>
        <taxon>Hexapoda</taxon>
        <taxon>Insecta</taxon>
        <taxon>Pterygota</taxon>
        <taxon>Neoptera</taxon>
        <taxon>Polyneoptera</taxon>
        <taxon>Dictyoptera</taxon>
        <taxon>Blattodea</taxon>
        <taxon>Blaberoidea</taxon>
        <taxon>Blaberidae</taxon>
        <taxon>Diplopterinae</taxon>
        <taxon>Diploptera</taxon>
    </lineage>
</organism>
<accession>A0AAD8AIY3</accession>
<evidence type="ECO:0000313" key="1">
    <source>
        <dbReference type="EMBL" id="KAJ9599899.1"/>
    </source>
</evidence>
<evidence type="ECO:0000313" key="2">
    <source>
        <dbReference type="Proteomes" id="UP001233999"/>
    </source>
</evidence>
<sequence>YEISSDRKTCCSVITVRYEISSDRKWQPSVVTVRLVAQCGNRQVVTVRLVAQCEIQDLLLSGNRQTCCSVVTVRNDLLLSVVTVRLVAQCDLLLSDLLLMWQPSGMKYPLIGKNGNLVTVSGNRQTCCSVVTVSGNHLLLSVVTVSGNRQTCCSVVTVRYEISSVRKVIFKVQTSDLLLSGNLVTVSGNRQTCCSVVTVSGNRQCGNRQCIRRNTVQYT</sequence>
<dbReference type="EMBL" id="JASPKZ010000464">
    <property type="protein sequence ID" value="KAJ9599899.1"/>
    <property type="molecule type" value="Genomic_DNA"/>
</dbReference>
<keyword evidence="2" id="KW-1185">Reference proteome</keyword>
<feature type="non-terminal residue" evidence="1">
    <location>
        <position position="219"/>
    </location>
</feature>